<feature type="repeat" description="WD" evidence="3">
    <location>
        <begin position="394"/>
        <end position="426"/>
    </location>
</feature>
<evidence type="ECO:0000256" key="4">
    <source>
        <dbReference type="SAM" id="MobiDB-lite"/>
    </source>
</evidence>
<dbReference type="Gene3D" id="2.130.10.10">
    <property type="entry name" value="YVTN repeat-like/Quinoprotein amine dehydrogenase"/>
    <property type="match status" value="3"/>
</dbReference>
<dbReference type="AlphaFoldDB" id="A0ABD1NF88"/>
<evidence type="ECO:0000313" key="6">
    <source>
        <dbReference type="Proteomes" id="UP001603857"/>
    </source>
</evidence>
<protein>
    <submittedName>
        <fullName evidence="5">Uncharacterized protein</fullName>
    </submittedName>
</protein>
<dbReference type="InterPro" id="IPR015943">
    <property type="entry name" value="WD40/YVTN_repeat-like_dom_sf"/>
</dbReference>
<keyword evidence="2" id="KW-0677">Repeat</keyword>
<dbReference type="PROSITE" id="PS50082">
    <property type="entry name" value="WD_REPEATS_2"/>
    <property type="match status" value="5"/>
</dbReference>
<organism evidence="5 6">
    <name type="scientific">Flemingia macrophylla</name>
    <dbReference type="NCBI Taxonomy" id="520843"/>
    <lineage>
        <taxon>Eukaryota</taxon>
        <taxon>Viridiplantae</taxon>
        <taxon>Streptophyta</taxon>
        <taxon>Embryophyta</taxon>
        <taxon>Tracheophyta</taxon>
        <taxon>Spermatophyta</taxon>
        <taxon>Magnoliopsida</taxon>
        <taxon>eudicotyledons</taxon>
        <taxon>Gunneridae</taxon>
        <taxon>Pentapetalae</taxon>
        <taxon>rosids</taxon>
        <taxon>fabids</taxon>
        <taxon>Fabales</taxon>
        <taxon>Fabaceae</taxon>
        <taxon>Papilionoideae</taxon>
        <taxon>50 kb inversion clade</taxon>
        <taxon>NPAAA clade</taxon>
        <taxon>indigoferoid/millettioid clade</taxon>
        <taxon>Phaseoleae</taxon>
        <taxon>Flemingia</taxon>
    </lineage>
</organism>
<keyword evidence="6" id="KW-1185">Reference proteome</keyword>
<evidence type="ECO:0000313" key="5">
    <source>
        <dbReference type="EMBL" id="KAL2346779.1"/>
    </source>
</evidence>
<evidence type="ECO:0000256" key="2">
    <source>
        <dbReference type="ARBA" id="ARBA00022737"/>
    </source>
</evidence>
<dbReference type="SMART" id="SM00320">
    <property type="entry name" value="WD40"/>
    <property type="match status" value="6"/>
</dbReference>
<sequence>MVGNDDESCREVQVAATRKAMEEREFGRQWRRKREEAGEMVGSKGEIGEERKMVLLKLVDQLKYSDMNNGHLPIDGSSNFNNVVSGTSNLRVSSPDQLWDGDHDEADPLDTVGPSQDEKTGFTFYEANSIRASTMRVSCCDLSSDGKLLASGGHDKKAVLWYTDSLTQKTTLEGHSSLITDVCFSPSMDHLATSSYDKTIRIWDVENPVYPYRMFTGHSAAVMTVDFHPNMNDLVCSCDGDGEIRYWIINSCARVFRGGNTQVRFQPRLGRYLAAAAENIVSIFDVETQACLYFLREHTKPVYCVCWDPSGEFLASGHTKTVDCVCWDPSGEFLASVSEDSVRVWSLGSGSEGECVHELSCDRRKFHACVFHPTYPSLLSLELWNMNENKIMALPAHDGLITALAVSTVNGLIASASHENFVKLWK</sequence>
<feature type="compositionally biased region" description="Basic and acidic residues" evidence="4">
    <location>
        <begin position="19"/>
        <end position="37"/>
    </location>
</feature>
<feature type="repeat" description="WD" evidence="3">
    <location>
        <begin position="130"/>
        <end position="171"/>
    </location>
</feature>
<dbReference type="SUPFAM" id="SSF50978">
    <property type="entry name" value="WD40 repeat-like"/>
    <property type="match status" value="1"/>
</dbReference>
<evidence type="ECO:0000256" key="3">
    <source>
        <dbReference type="PROSITE-ProRule" id="PRU00221"/>
    </source>
</evidence>
<accession>A0ABD1NF88</accession>
<feature type="repeat" description="WD" evidence="3">
    <location>
        <begin position="215"/>
        <end position="247"/>
    </location>
</feature>
<dbReference type="InterPro" id="IPR044716">
    <property type="entry name" value="LEUNIG-like"/>
</dbReference>
<dbReference type="InterPro" id="IPR036322">
    <property type="entry name" value="WD40_repeat_dom_sf"/>
</dbReference>
<gene>
    <name evidence="5" type="ORF">Fmac_000779</name>
</gene>
<evidence type="ECO:0000256" key="1">
    <source>
        <dbReference type="ARBA" id="ARBA00022574"/>
    </source>
</evidence>
<dbReference type="InterPro" id="IPR001680">
    <property type="entry name" value="WD40_rpt"/>
</dbReference>
<dbReference type="EMBL" id="JBGMDY010000001">
    <property type="protein sequence ID" value="KAL2346779.1"/>
    <property type="molecule type" value="Genomic_DNA"/>
</dbReference>
<dbReference type="PROSITE" id="PS00678">
    <property type="entry name" value="WD_REPEATS_1"/>
    <property type="match status" value="1"/>
</dbReference>
<comment type="caution">
    <text evidence="5">The sequence shown here is derived from an EMBL/GenBank/DDBJ whole genome shotgun (WGS) entry which is preliminary data.</text>
</comment>
<keyword evidence="1 3" id="KW-0853">WD repeat</keyword>
<feature type="region of interest" description="Disordered" evidence="4">
    <location>
        <begin position="18"/>
        <end position="43"/>
    </location>
</feature>
<dbReference type="InterPro" id="IPR019775">
    <property type="entry name" value="WD40_repeat_CS"/>
</dbReference>
<proteinExistence type="predicted"/>
<dbReference type="Pfam" id="PF00400">
    <property type="entry name" value="WD40"/>
    <property type="match status" value="5"/>
</dbReference>
<feature type="repeat" description="WD" evidence="3">
    <location>
        <begin position="172"/>
        <end position="207"/>
    </location>
</feature>
<dbReference type="PRINTS" id="PR00320">
    <property type="entry name" value="GPROTEINBRPT"/>
</dbReference>
<dbReference type="PROSITE" id="PS50294">
    <property type="entry name" value="WD_REPEATS_REGION"/>
    <property type="match status" value="3"/>
</dbReference>
<dbReference type="PANTHER" id="PTHR44376">
    <property type="entry name" value="TRANSCRIPTIONAL REGULATOR OF FILAMENTOUS GROWTH FLO8"/>
    <property type="match status" value="1"/>
</dbReference>
<dbReference type="CDD" id="cd00200">
    <property type="entry name" value="WD40"/>
    <property type="match status" value="1"/>
</dbReference>
<dbReference type="Proteomes" id="UP001603857">
    <property type="component" value="Unassembled WGS sequence"/>
</dbReference>
<name>A0ABD1NF88_9FABA</name>
<reference evidence="5 6" key="1">
    <citation type="submission" date="2024-08" db="EMBL/GenBank/DDBJ databases">
        <title>Insights into the chromosomal genome structure of Flemingia macrophylla.</title>
        <authorList>
            <person name="Ding Y."/>
            <person name="Zhao Y."/>
            <person name="Bi W."/>
            <person name="Wu M."/>
            <person name="Zhao G."/>
            <person name="Gong Y."/>
            <person name="Li W."/>
            <person name="Zhang P."/>
        </authorList>
    </citation>
    <scope>NUCLEOTIDE SEQUENCE [LARGE SCALE GENOMIC DNA]</scope>
    <source>
        <strain evidence="5">DYQJB</strain>
        <tissue evidence="5">Leaf</tissue>
    </source>
</reference>
<dbReference type="PANTHER" id="PTHR44376:SF5">
    <property type="entry name" value="TRANSCRIPTIONAL COREPRESSOR LEUNIG ISOFORM X1"/>
    <property type="match status" value="1"/>
</dbReference>
<feature type="repeat" description="WD" evidence="3">
    <location>
        <begin position="315"/>
        <end position="355"/>
    </location>
</feature>
<dbReference type="InterPro" id="IPR020472">
    <property type="entry name" value="WD40_PAC1"/>
</dbReference>